<keyword evidence="6" id="KW-1185">Reference proteome</keyword>
<protein>
    <submittedName>
        <fullName evidence="5">KR domain-containing protein</fullName>
    </submittedName>
</protein>
<organism evidence="5 6">
    <name type="scientific">Streptomyces xantholiticus</name>
    <dbReference type="NCBI Taxonomy" id="68285"/>
    <lineage>
        <taxon>Bacteria</taxon>
        <taxon>Bacillati</taxon>
        <taxon>Actinomycetota</taxon>
        <taxon>Actinomycetes</taxon>
        <taxon>Kitasatosporales</taxon>
        <taxon>Streptomycetaceae</taxon>
        <taxon>Streptomyces</taxon>
    </lineage>
</organism>
<accession>A0ABV1UYD6</accession>
<dbReference type="PANTHER" id="PTHR43775">
    <property type="entry name" value="FATTY ACID SYNTHASE"/>
    <property type="match status" value="1"/>
</dbReference>
<evidence type="ECO:0000259" key="4">
    <source>
        <dbReference type="SMART" id="SM00822"/>
    </source>
</evidence>
<sequence>MTLRTEAPATGAVPARAPGADPATRPVQRMLWRLAPAPAKEPTQPLTGRRVLVVGGDRATAERVRSALREQGATVAPGAAHGATPDTVVDLTLAERFAPESPRQWRQALLRTFGVLRDCYAAWSEETATDRLTYLAVTYLGGGMGYHPDDDLAQPLGGLWAGLAKTLHREIPNCRARALDIGLEAMSGLPELIVSELSRPGLSEIGHRDGGRWTLSPERVPPGRPTVRWSAADTVLISGGGRGIGMAFARRLCAEFGLRAVVTGRAQVPAEDTWEQYTPATLAQRRAELWAGHRGGRGVPRIREDIARAENTWELVAQLRSARAEGLRLDYRPCDFTDGDQVLALVAGLPELTAVVHNAGVDRPTRLPNKSDEDVVAVVSTKVDAFVHLVRALRHRDLKLLCTVGSLTGRLGGMVGQFDYAAANECLARLGMWAERQVSFPVMTLAWPTWAKLGLIANFEASLRYMAAMDVAEGLAHWRAELLAGSRGEVTFVGPLGRALDPVQALGYPLPPSLPGYAETYPKVFHLGVPEVFRAHDRLCSVVEFDPSTTPAIGDFTVQGTPALPVGMLLENAVRGAEWVVPQDLPEQHLQAMEDLWVPWPLLRCPPEGPLRLRRDVRAVGLENGRWTVHVTFRSPDMSGDLADDGGAARMRLVFGESPAAGAAHADAPLSGRRPDAAAASSVTTLLTGAPVLGWRGLAIGLAGWRPAGPHGISAEVGRCHPHDLWAVPRPPDCVLPIAAIENIVRAVTELTPGLFATPDPLVVHRLSLHGAAPERVRLTGDPALGVWHVDDFGSQSTVARVRGLAAHRI</sequence>
<dbReference type="InterPro" id="IPR057326">
    <property type="entry name" value="KR_dom"/>
</dbReference>
<dbReference type="PANTHER" id="PTHR43775:SF37">
    <property type="entry name" value="SI:DKEY-61P9.11"/>
    <property type="match status" value="1"/>
</dbReference>
<dbReference type="Proteomes" id="UP001445472">
    <property type="component" value="Unassembled WGS sequence"/>
</dbReference>
<keyword evidence="1" id="KW-0596">Phosphopantetheine</keyword>
<gene>
    <name evidence="5" type="ORF">ABT276_21060</name>
</gene>
<reference evidence="5 6" key="1">
    <citation type="submission" date="2024-06" db="EMBL/GenBank/DDBJ databases">
        <title>The Natural Products Discovery Center: Release of the First 8490 Sequenced Strains for Exploring Actinobacteria Biosynthetic Diversity.</title>
        <authorList>
            <person name="Kalkreuter E."/>
            <person name="Kautsar S.A."/>
            <person name="Yang D."/>
            <person name="Bader C.D."/>
            <person name="Teijaro C.N."/>
            <person name="Fluegel L."/>
            <person name="Davis C.M."/>
            <person name="Simpson J.R."/>
            <person name="Lauterbach L."/>
            <person name="Steele A.D."/>
            <person name="Gui C."/>
            <person name="Meng S."/>
            <person name="Li G."/>
            <person name="Viehrig K."/>
            <person name="Ye F."/>
            <person name="Su P."/>
            <person name="Kiefer A.F."/>
            <person name="Nichols A."/>
            <person name="Cepeda A.J."/>
            <person name="Yan W."/>
            <person name="Fan B."/>
            <person name="Jiang Y."/>
            <person name="Adhikari A."/>
            <person name="Zheng C.-J."/>
            <person name="Schuster L."/>
            <person name="Cowan T.M."/>
            <person name="Smanski M.J."/>
            <person name="Chevrette M.G."/>
            <person name="De Carvalho L.P.S."/>
            <person name="Shen B."/>
        </authorList>
    </citation>
    <scope>NUCLEOTIDE SEQUENCE [LARGE SCALE GENOMIC DNA]</scope>
    <source>
        <strain evidence="5 6">NPDC000837</strain>
    </source>
</reference>
<evidence type="ECO:0000256" key="2">
    <source>
        <dbReference type="ARBA" id="ARBA00022553"/>
    </source>
</evidence>
<feature type="region of interest" description="Disordered" evidence="3">
    <location>
        <begin position="1"/>
        <end position="23"/>
    </location>
</feature>
<evidence type="ECO:0000256" key="3">
    <source>
        <dbReference type="SAM" id="MobiDB-lite"/>
    </source>
</evidence>
<comment type="caution">
    <text evidence="5">The sequence shown here is derived from an EMBL/GenBank/DDBJ whole genome shotgun (WGS) entry which is preliminary data.</text>
</comment>
<dbReference type="SUPFAM" id="SSF51735">
    <property type="entry name" value="NAD(P)-binding Rossmann-fold domains"/>
    <property type="match status" value="2"/>
</dbReference>
<dbReference type="InterPro" id="IPR050091">
    <property type="entry name" value="PKS_NRPS_Biosynth_Enz"/>
</dbReference>
<name>A0ABV1UYD6_9ACTN</name>
<dbReference type="InterPro" id="IPR036291">
    <property type="entry name" value="NAD(P)-bd_dom_sf"/>
</dbReference>
<evidence type="ECO:0000313" key="6">
    <source>
        <dbReference type="Proteomes" id="UP001445472"/>
    </source>
</evidence>
<dbReference type="EMBL" id="JBEPBX010000019">
    <property type="protein sequence ID" value="MER6615801.1"/>
    <property type="molecule type" value="Genomic_DNA"/>
</dbReference>
<feature type="domain" description="Ketoreductase" evidence="4">
    <location>
        <begin position="233"/>
        <end position="453"/>
    </location>
</feature>
<evidence type="ECO:0000313" key="5">
    <source>
        <dbReference type="EMBL" id="MER6615801.1"/>
    </source>
</evidence>
<dbReference type="Gene3D" id="3.40.50.720">
    <property type="entry name" value="NAD(P)-binding Rossmann-like Domain"/>
    <property type="match status" value="1"/>
</dbReference>
<dbReference type="RefSeq" id="WP_351977299.1">
    <property type="nucleotide sequence ID" value="NZ_JBEPBX010000019.1"/>
</dbReference>
<dbReference type="Pfam" id="PF08659">
    <property type="entry name" value="KR"/>
    <property type="match status" value="1"/>
</dbReference>
<keyword evidence="2" id="KW-0597">Phosphoprotein</keyword>
<dbReference type="SMART" id="SM00822">
    <property type="entry name" value="PKS_KR"/>
    <property type="match status" value="1"/>
</dbReference>
<proteinExistence type="predicted"/>
<evidence type="ECO:0000256" key="1">
    <source>
        <dbReference type="ARBA" id="ARBA00022450"/>
    </source>
</evidence>
<dbReference type="InterPro" id="IPR013968">
    <property type="entry name" value="PKS_KR"/>
</dbReference>